<keyword evidence="4 6" id="KW-1133">Transmembrane helix</keyword>
<gene>
    <name evidence="8" type="ORF">EBO15_40350</name>
</gene>
<dbReference type="InterPro" id="IPR011701">
    <property type="entry name" value="MFS"/>
</dbReference>
<feature type="transmembrane region" description="Helical" evidence="6">
    <location>
        <begin position="295"/>
        <end position="316"/>
    </location>
</feature>
<keyword evidence="3 6" id="KW-0812">Transmembrane</keyword>
<evidence type="ECO:0000313" key="8">
    <source>
        <dbReference type="EMBL" id="RMI34733.1"/>
    </source>
</evidence>
<feature type="transmembrane region" description="Helical" evidence="6">
    <location>
        <begin position="236"/>
        <end position="256"/>
    </location>
</feature>
<feature type="transmembrane region" description="Helical" evidence="6">
    <location>
        <begin position="322"/>
        <end position="345"/>
    </location>
</feature>
<evidence type="ECO:0000256" key="4">
    <source>
        <dbReference type="ARBA" id="ARBA00022989"/>
    </source>
</evidence>
<proteinExistence type="predicted"/>
<dbReference type="Gene3D" id="1.20.1250.20">
    <property type="entry name" value="MFS general substrate transporter like domains"/>
    <property type="match status" value="1"/>
</dbReference>
<name>A0A3M2LDP6_9ACTN</name>
<keyword evidence="5 6" id="KW-0472">Membrane</keyword>
<organism evidence="8 9">
    <name type="scientific">Actinomadura harenae</name>
    <dbReference type="NCBI Taxonomy" id="2483351"/>
    <lineage>
        <taxon>Bacteria</taxon>
        <taxon>Bacillati</taxon>
        <taxon>Actinomycetota</taxon>
        <taxon>Actinomycetes</taxon>
        <taxon>Streptosporangiales</taxon>
        <taxon>Thermomonosporaceae</taxon>
        <taxon>Actinomadura</taxon>
    </lineage>
</organism>
<dbReference type="SUPFAM" id="SSF103473">
    <property type="entry name" value="MFS general substrate transporter"/>
    <property type="match status" value="1"/>
</dbReference>
<dbReference type="PANTHER" id="PTHR43124">
    <property type="entry name" value="PURINE EFFLUX PUMP PBUE"/>
    <property type="match status" value="1"/>
</dbReference>
<feature type="transmembrane region" description="Helical" evidence="6">
    <location>
        <begin position="162"/>
        <end position="182"/>
    </location>
</feature>
<feature type="transmembrane region" description="Helical" evidence="6">
    <location>
        <begin position="133"/>
        <end position="150"/>
    </location>
</feature>
<dbReference type="EMBL" id="RFFG01000160">
    <property type="protein sequence ID" value="RMI34733.1"/>
    <property type="molecule type" value="Genomic_DNA"/>
</dbReference>
<dbReference type="InterPro" id="IPR036259">
    <property type="entry name" value="MFS_trans_sf"/>
</dbReference>
<evidence type="ECO:0000256" key="2">
    <source>
        <dbReference type="ARBA" id="ARBA00022475"/>
    </source>
</evidence>
<dbReference type="GO" id="GO:0005886">
    <property type="term" value="C:plasma membrane"/>
    <property type="evidence" value="ECO:0007669"/>
    <property type="project" value="UniProtKB-SubCell"/>
</dbReference>
<feature type="transmembrane region" description="Helical" evidence="6">
    <location>
        <begin position="80"/>
        <end position="97"/>
    </location>
</feature>
<evidence type="ECO:0000256" key="1">
    <source>
        <dbReference type="ARBA" id="ARBA00004651"/>
    </source>
</evidence>
<evidence type="ECO:0000313" key="9">
    <source>
        <dbReference type="Proteomes" id="UP000282674"/>
    </source>
</evidence>
<evidence type="ECO:0000259" key="7">
    <source>
        <dbReference type="PROSITE" id="PS50850"/>
    </source>
</evidence>
<feature type="transmembrane region" description="Helical" evidence="6">
    <location>
        <begin position="384"/>
        <end position="402"/>
    </location>
</feature>
<evidence type="ECO:0000256" key="6">
    <source>
        <dbReference type="SAM" id="Phobius"/>
    </source>
</evidence>
<dbReference type="PROSITE" id="PS50850">
    <property type="entry name" value="MFS"/>
    <property type="match status" value="1"/>
</dbReference>
<dbReference type="OrthoDB" id="9814237at2"/>
<dbReference type="InterPro" id="IPR050189">
    <property type="entry name" value="MFS_Efflux_Transporters"/>
</dbReference>
<evidence type="ECO:0000256" key="3">
    <source>
        <dbReference type="ARBA" id="ARBA00022692"/>
    </source>
</evidence>
<comment type="subcellular location">
    <subcellularLocation>
        <location evidence="1">Cell membrane</location>
        <topology evidence="1">Multi-pass membrane protein</topology>
    </subcellularLocation>
</comment>
<dbReference type="PANTHER" id="PTHR43124:SF3">
    <property type="entry name" value="CHLORAMPHENICOL EFFLUX PUMP RV0191"/>
    <property type="match status" value="1"/>
</dbReference>
<feature type="transmembrane region" description="Helical" evidence="6">
    <location>
        <begin position="38"/>
        <end position="60"/>
    </location>
</feature>
<dbReference type="Proteomes" id="UP000282674">
    <property type="component" value="Unassembled WGS sequence"/>
</dbReference>
<reference evidence="8 9" key="1">
    <citation type="submission" date="2018-10" db="EMBL/GenBank/DDBJ databases">
        <title>Isolation from soil.</title>
        <authorList>
            <person name="Hu J."/>
        </authorList>
    </citation>
    <scope>NUCLEOTIDE SEQUENCE [LARGE SCALE GENOMIC DNA]</scope>
    <source>
        <strain evidence="8 9">NEAU-Ht49</strain>
    </source>
</reference>
<comment type="caution">
    <text evidence="8">The sequence shown here is derived from an EMBL/GenBank/DDBJ whole genome shotgun (WGS) entry which is preliminary data.</text>
</comment>
<feature type="transmembrane region" description="Helical" evidence="6">
    <location>
        <begin position="104"/>
        <end position="127"/>
    </location>
</feature>
<evidence type="ECO:0000256" key="5">
    <source>
        <dbReference type="ARBA" id="ARBA00023136"/>
    </source>
</evidence>
<keyword evidence="2" id="KW-1003">Cell membrane</keyword>
<feature type="domain" description="Major facilitator superfamily (MFS) profile" evidence="7">
    <location>
        <begin position="38"/>
        <end position="409"/>
    </location>
</feature>
<dbReference type="AlphaFoldDB" id="A0A3M2LDP6"/>
<dbReference type="GO" id="GO:0022857">
    <property type="term" value="F:transmembrane transporter activity"/>
    <property type="evidence" value="ECO:0007669"/>
    <property type="project" value="InterPro"/>
</dbReference>
<sequence>MTSRSRQPRRRRPGWLVAMTSTAAPPAPPRSRTPGWPAVLAVTMGIFSIVTTEILPVGLLTSIGSGFTVSDGTAGLMMTMPGYLAAVAAPVLTVATARLDRRLMLCACMLLLAVANVLAATAPAFWAMLLSRVLVGVVIGGFWSIAAGLADRLVAPSQVRRATAVIFSSVPLGSVFGVPLGTLIGDAAGWRTSFAVMAALSLTVLLALAVVLPPLPAGRATRLTVLRGALRSGGTWRALVFTVLIVLAHFGAYTYVTPFLKQVTHAPPTAFLLVYGVAGVAGNFLGGLTVARRPVLTSAAAATLIASATLALPTFGDDTVGAAVLLTLWGIGYGAVPVCSQAWFAAATPETPEAASVLFTASFQATLSTGALAGGLVVDRTSPSTVMLLGGATAALMLLVLLTRRGQPQHLKSTP</sequence>
<feature type="transmembrane region" description="Helical" evidence="6">
    <location>
        <begin position="268"/>
        <end position="288"/>
    </location>
</feature>
<feature type="transmembrane region" description="Helical" evidence="6">
    <location>
        <begin position="357"/>
        <end position="378"/>
    </location>
</feature>
<dbReference type="Pfam" id="PF07690">
    <property type="entry name" value="MFS_1"/>
    <property type="match status" value="1"/>
</dbReference>
<keyword evidence="9" id="KW-1185">Reference proteome</keyword>
<accession>A0A3M2LDP6</accession>
<dbReference type="CDD" id="cd17324">
    <property type="entry name" value="MFS_NepI_like"/>
    <property type="match status" value="1"/>
</dbReference>
<protein>
    <submittedName>
        <fullName evidence="8">MFS transporter</fullName>
    </submittedName>
</protein>
<feature type="transmembrane region" description="Helical" evidence="6">
    <location>
        <begin position="194"/>
        <end position="215"/>
    </location>
</feature>
<dbReference type="InterPro" id="IPR020846">
    <property type="entry name" value="MFS_dom"/>
</dbReference>